<evidence type="ECO:0000313" key="3">
    <source>
        <dbReference type="Proteomes" id="UP000220922"/>
    </source>
</evidence>
<gene>
    <name evidence="2" type="ORF">A9Q02_10305</name>
</gene>
<protein>
    <submittedName>
        <fullName evidence="2">Aldo/keto reductase</fullName>
    </submittedName>
</protein>
<keyword evidence="3" id="KW-1185">Reference proteome</keyword>
<name>A0A2H3KRJ7_9CHLR</name>
<reference evidence="2 3" key="1">
    <citation type="submission" date="2016-05" db="EMBL/GenBank/DDBJ databases">
        <authorList>
            <person name="Lavstsen T."/>
            <person name="Jespersen J.S."/>
        </authorList>
    </citation>
    <scope>NUCLEOTIDE SEQUENCE [LARGE SCALE GENOMIC DNA]</scope>
    <source>
        <strain evidence="2 3">B7-9</strain>
    </source>
</reference>
<dbReference type="CDD" id="cd19098">
    <property type="entry name" value="AKR_unchar"/>
    <property type="match status" value="1"/>
</dbReference>
<dbReference type="AlphaFoldDB" id="A0A2H3KRJ7"/>
<proteinExistence type="predicted"/>
<dbReference type="PANTHER" id="PTHR43312">
    <property type="entry name" value="D-THREO-ALDOSE 1-DEHYDROGENASE"/>
    <property type="match status" value="1"/>
</dbReference>
<sequence length="327" mass="34632">MQLRNLGASGLAVTPLGLGLAALGRPGYLNLGHAEDLAANYDVAVMRQRAYAVLDAAWAAGVRYFDAARSYGRAEEFLGGWLHERQFDPAAVTVGSKWGYTYTAGWQVVAEAHEVKAHELDVFERQLIESQVLLTPYFNLYQIHSATLESGVLDNLPVLTALARLKAQGVAIGLSVSGPRQAEVIRRALAVMIDGVRLFDCVQATWNLLETSAGPALAEAHAAGVGVIVKEALANGRLTDRNADPALAALDRVCAERSATRDALALAVAMAQPWADVVLSGAASVAHLQANLRAGEVADAETAASALAALVESPAAYWATRARLAWN</sequence>
<dbReference type="RefSeq" id="WP_097651162.1">
    <property type="nucleotide sequence ID" value="NZ_LYXE01000050.1"/>
</dbReference>
<evidence type="ECO:0000259" key="1">
    <source>
        <dbReference type="Pfam" id="PF00248"/>
    </source>
</evidence>
<dbReference type="Gene3D" id="3.20.20.100">
    <property type="entry name" value="NADP-dependent oxidoreductase domain"/>
    <property type="match status" value="1"/>
</dbReference>
<organism evidence="2 3">
    <name type="scientific">Candidatus Chloroploca asiatica</name>
    <dbReference type="NCBI Taxonomy" id="1506545"/>
    <lineage>
        <taxon>Bacteria</taxon>
        <taxon>Bacillati</taxon>
        <taxon>Chloroflexota</taxon>
        <taxon>Chloroflexia</taxon>
        <taxon>Chloroflexales</taxon>
        <taxon>Chloroflexineae</taxon>
        <taxon>Oscillochloridaceae</taxon>
        <taxon>Candidatus Chloroploca</taxon>
    </lineage>
</organism>
<dbReference type="Proteomes" id="UP000220922">
    <property type="component" value="Unassembled WGS sequence"/>
</dbReference>
<dbReference type="SUPFAM" id="SSF51430">
    <property type="entry name" value="NAD(P)-linked oxidoreductase"/>
    <property type="match status" value="1"/>
</dbReference>
<evidence type="ECO:0000313" key="2">
    <source>
        <dbReference type="EMBL" id="PDW00206.1"/>
    </source>
</evidence>
<dbReference type="OrthoDB" id="9773828at2"/>
<comment type="caution">
    <text evidence="2">The sequence shown here is derived from an EMBL/GenBank/DDBJ whole genome shotgun (WGS) entry which is preliminary data.</text>
</comment>
<dbReference type="InterPro" id="IPR023210">
    <property type="entry name" value="NADP_OxRdtase_dom"/>
</dbReference>
<dbReference type="EMBL" id="LYXE01000050">
    <property type="protein sequence ID" value="PDW00206.1"/>
    <property type="molecule type" value="Genomic_DNA"/>
</dbReference>
<dbReference type="PANTHER" id="PTHR43312:SF1">
    <property type="entry name" value="NADP-DEPENDENT OXIDOREDUCTASE DOMAIN-CONTAINING PROTEIN"/>
    <property type="match status" value="1"/>
</dbReference>
<feature type="domain" description="NADP-dependent oxidoreductase" evidence="1">
    <location>
        <begin position="44"/>
        <end position="297"/>
    </location>
</feature>
<dbReference type="Pfam" id="PF00248">
    <property type="entry name" value="Aldo_ket_red"/>
    <property type="match status" value="1"/>
</dbReference>
<dbReference type="InterPro" id="IPR053135">
    <property type="entry name" value="AKR2_Oxidoreductase"/>
</dbReference>
<dbReference type="InterPro" id="IPR036812">
    <property type="entry name" value="NAD(P)_OxRdtase_dom_sf"/>
</dbReference>
<accession>A0A2H3KRJ7</accession>